<dbReference type="Proteomes" id="UP000028073">
    <property type="component" value="Unassembled WGS sequence"/>
</dbReference>
<proteinExistence type="predicted"/>
<sequence>MDFHTTALQGNLVPEFRVRMMLFNKVQNSGLLSKIFFVPVETPRQRQLVFMDRGVTIKEVSRSGFELLFYGFWTEGSERC</sequence>
<dbReference type="EMBL" id="JOKH01000001">
    <property type="protein sequence ID" value="KEQ19123.1"/>
    <property type="molecule type" value="Genomic_DNA"/>
</dbReference>
<keyword evidence="2" id="KW-1185">Reference proteome</keyword>
<organism evidence="1 2">
    <name type="scientific">Endozoicomonas numazuensis</name>
    <dbReference type="NCBI Taxonomy" id="1137799"/>
    <lineage>
        <taxon>Bacteria</taxon>
        <taxon>Pseudomonadati</taxon>
        <taxon>Pseudomonadota</taxon>
        <taxon>Gammaproteobacteria</taxon>
        <taxon>Oceanospirillales</taxon>
        <taxon>Endozoicomonadaceae</taxon>
        <taxon>Endozoicomonas</taxon>
    </lineage>
</organism>
<evidence type="ECO:0000313" key="2">
    <source>
        <dbReference type="Proteomes" id="UP000028073"/>
    </source>
</evidence>
<accession>A0A081NL00</accession>
<name>A0A081NL00_9GAMM</name>
<evidence type="ECO:0000313" key="1">
    <source>
        <dbReference type="EMBL" id="KEQ19123.1"/>
    </source>
</evidence>
<dbReference type="AlphaFoldDB" id="A0A081NL00"/>
<comment type="caution">
    <text evidence="1">The sequence shown here is derived from an EMBL/GenBank/DDBJ whole genome shotgun (WGS) entry which is preliminary data.</text>
</comment>
<gene>
    <name evidence="1" type="ORF">GZ78_03710</name>
</gene>
<protein>
    <submittedName>
        <fullName evidence="1">Uncharacterized protein</fullName>
    </submittedName>
</protein>
<reference evidence="1 2" key="1">
    <citation type="submission" date="2014-06" db="EMBL/GenBank/DDBJ databases">
        <title>Whole Genome Sequences of Three Symbiotic Endozoicomonas Bacteria.</title>
        <authorList>
            <person name="Neave M.J."/>
            <person name="Apprill A."/>
            <person name="Voolstra C.R."/>
        </authorList>
    </citation>
    <scope>NUCLEOTIDE SEQUENCE [LARGE SCALE GENOMIC DNA]</scope>
    <source>
        <strain evidence="1 2">DSM 25634</strain>
    </source>
</reference>